<keyword evidence="10 13" id="KW-0408">Iron</keyword>
<dbReference type="GO" id="GO:0020037">
    <property type="term" value="F:heme binding"/>
    <property type="evidence" value="ECO:0007669"/>
    <property type="project" value="InterPro"/>
</dbReference>
<evidence type="ECO:0000256" key="7">
    <source>
        <dbReference type="ARBA" id="ARBA00022723"/>
    </source>
</evidence>
<keyword evidence="9 14" id="KW-0560">Oxidoreductase</keyword>
<dbReference type="PANTHER" id="PTHR46300:SF7">
    <property type="entry name" value="P450, PUTATIVE (EUROFUNG)-RELATED"/>
    <property type="match status" value="1"/>
</dbReference>
<keyword evidence="11 14" id="KW-0503">Monooxygenase</keyword>
<keyword evidence="6" id="KW-0812">Transmembrane</keyword>
<keyword evidence="5 13" id="KW-0349">Heme</keyword>
<dbReference type="InterPro" id="IPR017972">
    <property type="entry name" value="Cyt_P450_CS"/>
</dbReference>
<dbReference type="InterPro" id="IPR050364">
    <property type="entry name" value="Cytochrome_P450_fung"/>
</dbReference>
<keyword evidence="8" id="KW-1133">Transmembrane helix</keyword>
<gene>
    <name evidence="15" type="primary">PcCYP_20e8</name>
</gene>
<evidence type="ECO:0000256" key="9">
    <source>
        <dbReference type="ARBA" id="ARBA00023002"/>
    </source>
</evidence>
<dbReference type="InterPro" id="IPR036396">
    <property type="entry name" value="Cyt_P450_sf"/>
</dbReference>
<proteinExistence type="evidence at transcript level"/>
<dbReference type="InterPro" id="IPR001128">
    <property type="entry name" value="Cyt_P450"/>
</dbReference>
<name>G5EJP4_PHACH</name>
<evidence type="ECO:0000256" key="4">
    <source>
        <dbReference type="ARBA" id="ARBA00010617"/>
    </source>
</evidence>
<evidence type="ECO:0000256" key="8">
    <source>
        <dbReference type="ARBA" id="ARBA00022989"/>
    </source>
</evidence>
<evidence type="ECO:0000256" key="12">
    <source>
        <dbReference type="ARBA" id="ARBA00023136"/>
    </source>
</evidence>
<evidence type="ECO:0000256" key="2">
    <source>
        <dbReference type="ARBA" id="ARBA00004167"/>
    </source>
</evidence>
<dbReference type="CDD" id="cd11065">
    <property type="entry name" value="CYP64-like"/>
    <property type="match status" value="1"/>
</dbReference>
<keyword evidence="12" id="KW-0472">Membrane</keyword>
<dbReference type="VEuPathDB" id="FungiDB:AGR57_2482"/>
<accession>G5EJP4</accession>
<evidence type="ECO:0000256" key="5">
    <source>
        <dbReference type="ARBA" id="ARBA00022617"/>
    </source>
</evidence>
<dbReference type="PROSITE" id="PS00086">
    <property type="entry name" value="CYTOCHROME_P450"/>
    <property type="match status" value="1"/>
</dbReference>
<reference evidence="15" key="1">
    <citation type="submission" date="2010-10" db="EMBL/GenBank/DDBJ databases">
        <title>Phanerochaete chrysosporium cytochrome P450.</title>
        <authorList>
            <person name="Hirosue S."/>
            <person name="Hiratsuka N."/>
            <person name="Ichinose H."/>
            <person name="Wariishi H."/>
        </authorList>
    </citation>
    <scope>NUCLEOTIDE SEQUENCE</scope>
    <source>
        <strain evidence="15">ATCC 34541</strain>
    </source>
</reference>
<dbReference type="InterPro" id="IPR002401">
    <property type="entry name" value="Cyt_P450_E_grp-I"/>
</dbReference>
<dbReference type="EMBL" id="AB597819">
    <property type="protein sequence ID" value="BAL05106.1"/>
    <property type="molecule type" value="mRNA"/>
</dbReference>
<dbReference type="PANTHER" id="PTHR46300">
    <property type="entry name" value="P450, PUTATIVE (EUROFUNG)-RELATED-RELATED"/>
    <property type="match status" value="1"/>
</dbReference>
<dbReference type="PRINTS" id="PR00463">
    <property type="entry name" value="EP450I"/>
</dbReference>
<dbReference type="AlphaFoldDB" id="G5EJP4"/>
<dbReference type="GO" id="GO:0016705">
    <property type="term" value="F:oxidoreductase activity, acting on paired donors, with incorporation or reduction of molecular oxygen"/>
    <property type="evidence" value="ECO:0007669"/>
    <property type="project" value="InterPro"/>
</dbReference>
<keyword evidence="7 13" id="KW-0479">Metal-binding</keyword>
<protein>
    <submittedName>
        <fullName evidence="15">Cytochrome P450</fullName>
    </submittedName>
</protein>
<comment type="cofactor">
    <cofactor evidence="1 13">
        <name>heme</name>
        <dbReference type="ChEBI" id="CHEBI:30413"/>
    </cofactor>
</comment>
<evidence type="ECO:0000256" key="3">
    <source>
        <dbReference type="ARBA" id="ARBA00005179"/>
    </source>
</evidence>
<comment type="pathway">
    <text evidence="3">Secondary metabolite biosynthesis.</text>
</comment>
<dbReference type="Gene3D" id="1.10.630.10">
    <property type="entry name" value="Cytochrome P450"/>
    <property type="match status" value="1"/>
</dbReference>
<dbReference type="Pfam" id="PF00067">
    <property type="entry name" value="p450"/>
    <property type="match status" value="1"/>
</dbReference>
<organism evidence="15">
    <name type="scientific">Phanerodontia chrysosporium</name>
    <name type="common">White-rot fungus</name>
    <name type="synonym">Sporotrichum pruinosum</name>
    <dbReference type="NCBI Taxonomy" id="2822231"/>
    <lineage>
        <taxon>Eukaryota</taxon>
        <taxon>Fungi</taxon>
        <taxon>Dikarya</taxon>
        <taxon>Basidiomycota</taxon>
        <taxon>Agaricomycotina</taxon>
        <taxon>Agaricomycetes</taxon>
        <taxon>Polyporales</taxon>
        <taxon>Phanerochaetaceae</taxon>
        <taxon>Phanerodontia</taxon>
    </lineage>
</organism>
<evidence type="ECO:0000256" key="11">
    <source>
        <dbReference type="ARBA" id="ARBA00023033"/>
    </source>
</evidence>
<evidence type="ECO:0000256" key="13">
    <source>
        <dbReference type="PIRSR" id="PIRSR602401-1"/>
    </source>
</evidence>
<comment type="subcellular location">
    <subcellularLocation>
        <location evidence="2">Membrane</location>
        <topology evidence="2">Single-pass membrane protein</topology>
    </subcellularLocation>
</comment>
<evidence type="ECO:0000313" key="15">
    <source>
        <dbReference type="EMBL" id="BAL05106.1"/>
    </source>
</evidence>
<evidence type="ECO:0000256" key="10">
    <source>
        <dbReference type="ARBA" id="ARBA00023004"/>
    </source>
</evidence>
<evidence type="ECO:0000256" key="6">
    <source>
        <dbReference type="ARBA" id="ARBA00022692"/>
    </source>
</evidence>
<sequence length="509" mass="57328">MENITFAVLFVLLLAVPLFFKRQRYRFPPGPKSLPLIGSVLEFPVQSSWLTYQRWGRELASDIIYLNVLGKHIYVLNSAQAVSDLLEKRSGTYSDRVVTTMAHEMVGWDKNFALQPYGEFWREHRKAFHQQFQPDMVPRYHVHMYKQAKDLVRRLIAEPNALKQHLRYMAGALILRVSYGIDAEPKDDHYFEIIEQAVYSLTEVANTGAYLVDFLPFLKHIPSWMPGAQFKRDATVWAPQVNQMFDEPFDVVKRALAEGNAPDSVCAALLSELDPRKDHAHQETVIKQAVGTAYIGGADTTVSTLSTFVLAMMTHPDVQRTAQEHIDRVTGGDRLPTIEDRDALPYVTAIIKEALRWRPVLPMAVPHITTADDEYRGYHIPKGSIVMGNAWAVLHDEARYANPDAFDPTRFLTPAGMLDKDAPDALEAAFGYGRRVCAGLHFALDSMWVNVACVLATLDIRKPVNEHGVPVEPSMAYTTGLLEQPEPFAVVFKPRSQAAEALICEGHDD</sequence>
<dbReference type="PRINTS" id="PR00385">
    <property type="entry name" value="P450"/>
</dbReference>
<feature type="binding site" description="axial binding residue" evidence="13">
    <location>
        <position position="437"/>
    </location>
    <ligand>
        <name>heme</name>
        <dbReference type="ChEBI" id="CHEBI:30413"/>
    </ligand>
    <ligandPart>
        <name>Fe</name>
        <dbReference type="ChEBI" id="CHEBI:18248"/>
    </ligandPart>
</feature>
<dbReference type="GO" id="GO:0005506">
    <property type="term" value="F:iron ion binding"/>
    <property type="evidence" value="ECO:0007669"/>
    <property type="project" value="InterPro"/>
</dbReference>
<dbReference type="SUPFAM" id="SSF48264">
    <property type="entry name" value="Cytochrome P450"/>
    <property type="match status" value="1"/>
</dbReference>
<dbReference type="GO" id="GO:0016020">
    <property type="term" value="C:membrane"/>
    <property type="evidence" value="ECO:0007669"/>
    <property type="project" value="UniProtKB-SubCell"/>
</dbReference>
<comment type="similarity">
    <text evidence="4 14">Belongs to the cytochrome P450 family.</text>
</comment>
<dbReference type="GO" id="GO:0004497">
    <property type="term" value="F:monooxygenase activity"/>
    <property type="evidence" value="ECO:0007669"/>
    <property type="project" value="UniProtKB-KW"/>
</dbReference>
<evidence type="ECO:0000256" key="14">
    <source>
        <dbReference type="RuleBase" id="RU000461"/>
    </source>
</evidence>
<evidence type="ECO:0000256" key="1">
    <source>
        <dbReference type="ARBA" id="ARBA00001971"/>
    </source>
</evidence>